<dbReference type="AlphaFoldDB" id="A0A0K0XFM5"/>
<dbReference type="PATRIC" id="fig|134601.6.peg.1499"/>
<protein>
    <submittedName>
        <fullName evidence="3">Uncharacterized protein</fullName>
    </submittedName>
</protein>
<accession>A0A0K0XFM5</accession>
<evidence type="ECO:0000313" key="4">
    <source>
        <dbReference type="Proteomes" id="UP000062255"/>
    </source>
</evidence>
<dbReference type="Proteomes" id="UP000062255">
    <property type="component" value="Chromosome"/>
</dbReference>
<keyword evidence="2" id="KW-1133">Transmembrane helix</keyword>
<evidence type="ECO:0000313" key="3">
    <source>
        <dbReference type="EMBL" id="AKS36152.1"/>
    </source>
</evidence>
<organism evidence="3 4">
    <name type="scientific">Mycolicibacterium goodii</name>
    <name type="common">Mycobacterium goodii</name>
    <dbReference type="NCBI Taxonomy" id="134601"/>
    <lineage>
        <taxon>Bacteria</taxon>
        <taxon>Bacillati</taxon>
        <taxon>Actinomycetota</taxon>
        <taxon>Actinomycetes</taxon>
        <taxon>Mycobacteriales</taxon>
        <taxon>Mycobacteriaceae</taxon>
        <taxon>Mycolicibacterium</taxon>
    </lineage>
</organism>
<keyword evidence="2" id="KW-0812">Transmembrane</keyword>
<name>A0A0K0XFM5_MYCGD</name>
<keyword evidence="2" id="KW-0472">Membrane</keyword>
<proteinExistence type="predicted"/>
<evidence type="ECO:0000256" key="2">
    <source>
        <dbReference type="SAM" id="Phobius"/>
    </source>
</evidence>
<feature type="region of interest" description="Disordered" evidence="1">
    <location>
        <begin position="45"/>
        <end position="64"/>
    </location>
</feature>
<reference evidence="3 4" key="1">
    <citation type="submission" date="2015-07" db="EMBL/GenBank/DDBJ databases">
        <title>Complete genome sequence of Mycobacterium goodii X7B, a facultative thermophilic biodesulfurizing bacterium.</title>
        <authorList>
            <person name="Yu B."/>
            <person name="Li F."/>
            <person name="Xu P."/>
        </authorList>
    </citation>
    <scope>NUCLEOTIDE SEQUENCE [LARGE SCALE GENOMIC DNA]</scope>
    <source>
        <strain evidence="3 4">X7B</strain>
    </source>
</reference>
<dbReference type="KEGG" id="mgo:AFA91_07225"/>
<sequence>MHGWQPSIAPPQGPQRGNGWKWTLGVIILIAVVGVTAATTLFAASDSKEGGTPSPTKARPLASGSAGAGAAPVSVITNDSSCAAQYPIMTTWIRASNNGWGQRDPSLPASSWSSDVRSQHEEVAEALQNAADQIIPVARLTQHRVMRELYEQFVAYSRAYVASIASYTPPADQFVRVAIAATETIGNICSAIEFGSAASRGALVTPLPSPDHVSSMVNANDPQRFMITPDPVCKEWRRVMDQFKSDTTAWVQTDPNIPGTEWSADQRAINDAVAPVMRRFSNQLLTLAERTANPTLRDFAEIFVQYRNAYVGALSSYLPADQYLALASIRAAGVVNSACEAAVQ</sequence>
<gene>
    <name evidence="3" type="ORF">AFA91_07225</name>
</gene>
<dbReference type="EMBL" id="CP012150">
    <property type="protein sequence ID" value="AKS36152.1"/>
    <property type="molecule type" value="Genomic_DNA"/>
</dbReference>
<evidence type="ECO:0000256" key="1">
    <source>
        <dbReference type="SAM" id="MobiDB-lite"/>
    </source>
</evidence>
<dbReference type="STRING" id="134601.AFA91_07225"/>
<feature type="transmembrane region" description="Helical" evidence="2">
    <location>
        <begin position="20"/>
        <end position="44"/>
    </location>
</feature>